<proteinExistence type="predicted"/>
<dbReference type="AlphaFoldDB" id="A0ABD1ZQF2"/>
<organism evidence="2 3">
    <name type="scientific">Riccia fluitans</name>
    <dbReference type="NCBI Taxonomy" id="41844"/>
    <lineage>
        <taxon>Eukaryota</taxon>
        <taxon>Viridiplantae</taxon>
        <taxon>Streptophyta</taxon>
        <taxon>Embryophyta</taxon>
        <taxon>Marchantiophyta</taxon>
        <taxon>Marchantiopsida</taxon>
        <taxon>Marchantiidae</taxon>
        <taxon>Marchantiales</taxon>
        <taxon>Ricciaceae</taxon>
        <taxon>Riccia</taxon>
    </lineage>
</organism>
<evidence type="ECO:0000256" key="1">
    <source>
        <dbReference type="SAM" id="MobiDB-lite"/>
    </source>
</evidence>
<dbReference type="EMBL" id="JBHFFA010000001">
    <property type="protein sequence ID" value="KAL2653545.1"/>
    <property type="molecule type" value="Genomic_DNA"/>
</dbReference>
<protein>
    <submittedName>
        <fullName evidence="2">Uncharacterized protein</fullName>
    </submittedName>
</protein>
<sequence length="85" mass="9036">MVANKSPVGANGSPVEASASPTEANFRLENLTRDVLGRSGQTVAQNEACLVSLESSPNILPNNTKNTPNAFIDQKLCKFFLLGCQ</sequence>
<accession>A0ABD1ZQF2</accession>
<reference evidence="2 3" key="1">
    <citation type="submission" date="2024-09" db="EMBL/GenBank/DDBJ databases">
        <title>Chromosome-scale assembly of Riccia fluitans.</title>
        <authorList>
            <person name="Paukszto L."/>
            <person name="Sawicki J."/>
            <person name="Karawczyk K."/>
            <person name="Piernik-Szablinska J."/>
            <person name="Szczecinska M."/>
            <person name="Mazdziarz M."/>
        </authorList>
    </citation>
    <scope>NUCLEOTIDE SEQUENCE [LARGE SCALE GENOMIC DNA]</scope>
    <source>
        <strain evidence="2">Rf_01</strain>
        <tissue evidence="2">Aerial parts of the thallus</tissue>
    </source>
</reference>
<name>A0ABD1ZQF2_9MARC</name>
<gene>
    <name evidence="2" type="ORF">R1flu_021673</name>
</gene>
<evidence type="ECO:0000313" key="2">
    <source>
        <dbReference type="EMBL" id="KAL2653545.1"/>
    </source>
</evidence>
<dbReference type="Proteomes" id="UP001605036">
    <property type="component" value="Unassembled WGS sequence"/>
</dbReference>
<keyword evidence="3" id="KW-1185">Reference proteome</keyword>
<feature type="region of interest" description="Disordered" evidence="1">
    <location>
        <begin position="1"/>
        <end position="24"/>
    </location>
</feature>
<evidence type="ECO:0000313" key="3">
    <source>
        <dbReference type="Proteomes" id="UP001605036"/>
    </source>
</evidence>
<comment type="caution">
    <text evidence="2">The sequence shown here is derived from an EMBL/GenBank/DDBJ whole genome shotgun (WGS) entry which is preliminary data.</text>
</comment>